<keyword evidence="3" id="KW-1185">Reference proteome</keyword>
<gene>
    <name evidence="2" type="ORF">AELLOGFF_06369</name>
</gene>
<dbReference type="EMBL" id="CACSIP010000054">
    <property type="protein sequence ID" value="CAA0134495.1"/>
    <property type="molecule type" value="Genomic_DNA"/>
</dbReference>
<proteinExistence type="predicted"/>
<dbReference type="AlphaFoldDB" id="A0A5S9RAP9"/>
<reference evidence="2 3" key="1">
    <citation type="submission" date="2019-11" db="EMBL/GenBank/DDBJ databases">
        <authorList>
            <person name="Holert J."/>
        </authorList>
    </citation>
    <scope>NUCLEOTIDE SEQUENCE [LARGE SCALE GENOMIC DNA]</scope>
    <source>
        <strain evidence="2">BC8_1</strain>
    </source>
</reference>
<evidence type="ECO:0000256" key="1">
    <source>
        <dbReference type="SAM" id="MobiDB-lite"/>
    </source>
</evidence>
<evidence type="ECO:0000313" key="3">
    <source>
        <dbReference type="Proteomes" id="UP000430146"/>
    </source>
</evidence>
<dbReference type="Proteomes" id="UP000430146">
    <property type="component" value="Unassembled WGS sequence"/>
</dbReference>
<evidence type="ECO:0000313" key="2">
    <source>
        <dbReference type="EMBL" id="CAA0134495.1"/>
    </source>
</evidence>
<name>A0A5S9RAP9_MYCVN</name>
<sequence>MLTASEMTSATTPTTKIEVNALPTSRNGLRSSSTGRACVCAYSSTSPTMSAAGAAPTGANWVSAPASPAYTEPAVGPSGSWEYARPTVDASNAGAAAEASAAPRASAMSASSGAFTGSATRCSRWTLTELTSTPEPTTNMPCGGAS</sequence>
<protein>
    <submittedName>
        <fullName evidence="2">Uncharacterized protein</fullName>
    </submittedName>
</protein>
<organism evidence="2 3">
    <name type="scientific">Mycolicibacterium vanbaalenii</name>
    <name type="common">Mycobacterium vanbaalenii</name>
    <dbReference type="NCBI Taxonomy" id="110539"/>
    <lineage>
        <taxon>Bacteria</taxon>
        <taxon>Bacillati</taxon>
        <taxon>Actinomycetota</taxon>
        <taxon>Actinomycetes</taxon>
        <taxon>Mycobacteriales</taxon>
        <taxon>Mycobacteriaceae</taxon>
        <taxon>Mycolicibacterium</taxon>
    </lineage>
</organism>
<feature type="region of interest" description="Disordered" evidence="1">
    <location>
        <begin position="90"/>
        <end position="116"/>
    </location>
</feature>
<accession>A0A5S9RAP9</accession>